<comment type="caution">
    <text evidence="3">The sequence shown here is derived from an EMBL/GenBank/DDBJ whole genome shotgun (WGS) entry which is preliminary data.</text>
</comment>
<sequence>MNALLSYLTVKLVSVIPCACTVAQTSQQQTPQIFRSVPQLQNQLLFHGISCSQVLGVTEGCGYSINCDRRFSQEHVKGFRLEGEGKYNPKVGTLKLTKKSKATKDRKLQTLPHNFPNVLIFILTAKVGGLGKIMGANRVIIFHPHWNPTLDIQMRLSFLMFYITLQNEWGAAESRVQFAGEWCDSAFFGPRQEKIALWTKNAANKAAQMSIGKQWKELLDYNDIIGFIFHHHISQEDAKKLDRGAKINTQHETLYVSRRQPECMLEMLVVIQDYCTDEQESPIFIVDNGLSNIGKIQTVKALMKFGCKEVDNGLSNIGKIQTVKALMKAFMQVMARILNLDASGTPLQSPRKANQDSTDDVDDDDDPYLKKM</sequence>
<dbReference type="Gene3D" id="3.30.760.10">
    <property type="entry name" value="RNA Cap, Translation Initiation Factor Eif4e"/>
    <property type="match status" value="1"/>
</dbReference>
<keyword evidence="4" id="KW-1185">Reference proteome</keyword>
<gene>
    <name evidence="3" type="ORF">CTI12_AA316910</name>
</gene>
<reference evidence="3 4" key="1">
    <citation type="journal article" date="2018" name="Mol. Plant">
        <title>The genome of Artemisia annua provides insight into the evolution of Asteraceae family and artemisinin biosynthesis.</title>
        <authorList>
            <person name="Shen Q."/>
            <person name="Zhang L."/>
            <person name="Liao Z."/>
            <person name="Wang S."/>
            <person name="Yan T."/>
            <person name="Shi P."/>
            <person name="Liu M."/>
            <person name="Fu X."/>
            <person name="Pan Q."/>
            <person name="Wang Y."/>
            <person name="Lv Z."/>
            <person name="Lu X."/>
            <person name="Zhang F."/>
            <person name="Jiang W."/>
            <person name="Ma Y."/>
            <person name="Chen M."/>
            <person name="Hao X."/>
            <person name="Li L."/>
            <person name="Tang Y."/>
            <person name="Lv G."/>
            <person name="Zhou Y."/>
            <person name="Sun X."/>
            <person name="Brodelius P.E."/>
            <person name="Rose J.K.C."/>
            <person name="Tang K."/>
        </authorList>
    </citation>
    <scope>NUCLEOTIDE SEQUENCE [LARGE SCALE GENOMIC DNA]</scope>
    <source>
        <strain evidence="4">cv. Huhao1</strain>
        <tissue evidence="3">Leaf</tissue>
    </source>
</reference>
<dbReference type="Proteomes" id="UP000245207">
    <property type="component" value="Unassembled WGS sequence"/>
</dbReference>
<evidence type="ECO:0000313" key="3">
    <source>
        <dbReference type="EMBL" id="PWA67317.1"/>
    </source>
</evidence>
<dbReference type="AlphaFoldDB" id="A0A2U1N1G7"/>
<name>A0A2U1N1G7_ARTAN</name>
<keyword evidence="2" id="KW-0732">Signal</keyword>
<protein>
    <submittedName>
        <fullName evidence="3">EIF4E</fullName>
    </submittedName>
</protein>
<evidence type="ECO:0000256" key="1">
    <source>
        <dbReference type="SAM" id="MobiDB-lite"/>
    </source>
</evidence>
<feature type="compositionally biased region" description="Acidic residues" evidence="1">
    <location>
        <begin position="357"/>
        <end position="366"/>
    </location>
</feature>
<proteinExistence type="predicted"/>
<dbReference type="InterPro" id="IPR023398">
    <property type="entry name" value="TIF_eIF4e-like"/>
</dbReference>
<dbReference type="EMBL" id="PKPP01003856">
    <property type="protein sequence ID" value="PWA67317.1"/>
    <property type="molecule type" value="Genomic_DNA"/>
</dbReference>
<dbReference type="InterPro" id="IPR027417">
    <property type="entry name" value="P-loop_NTPase"/>
</dbReference>
<evidence type="ECO:0000256" key="2">
    <source>
        <dbReference type="SAM" id="SignalP"/>
    </source>
</evidence>
<organism evidence="3 4">
    <name type="scientific">Artemisia annua</name>
    <name type="common">Sweet wormwood</name>
    <dbReference type="NCBI Taxonomy" id="35608"/>
    <lineage>
        <taxon>Eukaryota</taxon>
        <taxon>Viridiplantae</taxon>
        <taxon>Streptophyta</taxon>
        <taxon>Embryophyta</taxon>
        <taxon>Tracheophyta</taxon>
        <taxon>Spermatophyta</taxon>
        <taxon>Magnoliopsida</taxon>
        <taxon>eudicotyledons</taxon>
        <taxon>Gunneridae</taxon>
        <taxon>Pentapetalae</taxon>
        <taxon>asterids</taxon>
        <taxon>campanulids</taxon>
        <taxon>Asterales</taxon>
        <taxon>Asteraceae</taxon>
        <taxon>Asteroideae</taxon>
        <taxon>Anthemideae</taxon>
        <taxon>Artemisiinae</taxon>
        <taxon>Artemisia</taxon>
    </lineage>
</organism>
<dbReference type="SUPFAM" id="SSF55418">
    <property type="entry name" value="eIF4e-like"/>
    <property type="match status" value="1"/>
</dbReference>
<dbReference type="Gene3D" id="3.40.50.300">
    <property type="entry name" value="P-loop containing nucleotide triphosphate hydrolases"/>
    <property type="match status" value="1"/>
</dbReference>
<feature type="region of interest" description="Disordered" evidence="1">
    <location>
        <begin position="345"/>
        <end position="372"/>
    </location>
</feature>
<dbReference type="STRING" id="35608.A0A2U1N1G7"/>
<evidence type="ECO:0000313" key="4">
    <source>
        <dbReference type="Proteomes" id="UP000245207"/>
    </source>
</evidence>
<accession>A0A2U1N1G7</accession>
<feature type="chain" id="PRO_5015397032" evidence="2">
    <location>
        <begin position="24"/>
        <end position="372"/>
    </location>
</feature>
<feature type="signal peptide" evidence="2">
    <location>
        <begin position="1"/>
        <end position="23"/>
    </location>
</feature>